<reference evidence="2" key="1">
    <citation type="submission" date="2022-07" db="EMBL/GenBank/DDBJ databases">
        <title>Phylogenomic reconstructions and comparative analyses of Kickxellomycotina fungi.</title>
        <authorList>
            <person name="Reynolds N.K."/>
            <person name="Stajich J.E."/>
            <person name="Barry K."/>
            <person name="Grigoriev I.V."/>
            <person name="Crous P."/>
            <person name="Smith M.E."/>
        </authorList>
    </citation>
    <scope>NUCLEOTIDE SEQUENCE</scope>
    <source>
        <strain evidence="2">RSA 567</strain>
    </source>
</reference>
<dbReference type="PANTHER" id="PTHR12875">
    <property type="entry name" value="GOLGI TO ER TRAFFIC PROTEIN 4 HOMOLOG"/>
    <property type="match status" value="1"/>
</dbReference>
<organism evidence="2 3">
    <name type="scientific">Dimargaris verticillata</name>
    <dbReference type="NCBI Taxonomy" id="2761393"/>
    <lineage>
        <taxon>Eukaryota</taxon>
        <taxon>Fungi</taxon>
        <taxon>Fungi incertae sedis</taxon>
        <taxon>Zoopagomycota</taxon>
        <taxon>Kickxellomycotina</taxon>
        <taxon>Dimargaritomycetes</taxon>
        <taxon>Dimargaritales</taxon>
        <taxon>Dimargaritaceae</taxon>
        <taxon>Dimargaris</taxon>
    </lineage>
</organism>
<comment type="similarity">
    <text evidence="1">Belongs to the GET4 family.</text>
</comment>
<dbReference type="InterPro" id="IPR011990">
    <property type="entry name" value="TPR-like_helical_dom_sf"/>
</dbReference>
<dbReference type="AlphaFoldDB" id="A0A9W8EDK4"/>
<dbReference type="Gene3D" id="1.25.40.10">
    <property type="entry name" value="Tetratricopeptide repeat domain"/>
    <property type="match status" value="1"/>
</dbReference>
<accession>A0A9W8EDK4</accession>
<name>A0A9W8EDK4_9FUNG</name>
<dbReference type="InterPro" id="IPR007317">
    <property type="entry name" value="GET4"/>
</dbReference>
<evidence type="ECO:0000313" key="3">
    <source>
        <dbReference type="Proteomes" id="UP001151582"/>
    </source>
</evidence>
<evidence type="ECO:0000256" key="1">
    <source>
        <dbReference type="ARBA" id="ARBA00005351"/>
    </source>
</evidence>
<dbReference type="Proteomes" id="UP001151582">
    <property type="component" value="Unassembled WGS sequence"/>
</dbReference>
<keyword evidence="3" id="KW-1185">Reference proteome</keyword>
<protein>
    <submittedName>
        <fullName evidence="2">Uncharacterized protein</fullName>
    </submittedName>
</protein>
<dbReference type="OrthoDB" id="10252405at2759"/>
<proteinExistence type="inferred from homology"/>
<dbReference type="GO" id="GO:0005829">
    <property type="term" value="C:cytosol"/>
    <property type="evidence" value="ECO:0007669"/>
    <property type="project" value="TreeGrafter"/>
</dbReference>
<dbReference type="EMBL" id="JANBQB010000242">
    <property type="protein sequence ID" value="KAJ1979044.1"/>
    <property type="molecule type" value="Genomic_DNA"/>
</dbReference>
<gene>
    <name evidence="2" type="ORF">H4R34_002988</name>
</gene>
<evidence type="ECO:0000313" key="2">
    <source>
        <dbReference type="EMBL" id="KAJ1979044.1"/>
    </source>
</evidence>
<dbReference type="Pfam" id="PF04190">
    <property type="entry name" value="GET4"/>
    <property type="match status" value="1"/>
</dbReference>
<sequence>MSSRLLVSAQAQIAAGEYYEAHQKLRTLANRYMKAGAVSRPSEANVQKTIDLLCGGASALLDQGQTTSAADLILYVLDIYTKYRVPSSEGSRSVKLLSDQYQADKQRICQLLTKLPPAQEPLAGGIVKTLVKWSVRCQQEFWALDLAAQDITLADQSKSNPPPAVLAGDADLHHFLGTLFANDGEYERAEYHLLLGTTESARVLAKAMHQWSQVATLELADPGIYAARGILQYLALNKPHGAYVFWDTYRGFVKDDTSAKSPRTNDDPDPLTIRHEVSTIVNFCQLLLLAVERRGRDAFAKLRTDYPVEWGKSRDVVYQLLDVIGECHFGITIPKQGNPLQDIMKAFFASGSGGGGGNAALPF</sequence>
<dbReference type="PANTHER" id="PTHR12875:SF0">
    <property type="entry name" value="GOLGI TO ER TRAFFIC PROTEIN 4 HOMOLOG"/>
    <property type="match status" value="1"/>
</dbReference>
<dbReference type="GO" id="GO:0045048">
    <property type="term" value="P:protein insertion into ER membrane"/>
    <property type="evidence" value="ECO:0007669"/>
    <property type="project" value="InterPro"/>
</dbReference>
<comment type="caution">
    <text evidence="2">The sequence shown here is derived from an EMBL/GenBank/DDBJ whole genome shotgun (WGS) entry which is preliminary data.</text>
</comment>